<dbReference type="CDD" id="cd06089">
    <property type="entry name" value="KOW_RPL26"/>
    <property type="match status" value="1"/>
</dbReference>
<name>A0A837II45_9BACT</name>
<comment type="function">
    <text evidence="5">One of the proteins that surrounds the polypeptide exit tunnel on the outside of the subunit.</text>
</comment>
<accession>A0A837II45</accession>
<dbReference type="GO" id="GO:0019843">
    <property type="term" value="F:rRNA binding"/>
    <property type="evidence" value="ECO:0007669"/>
    <property type="project" value="UniProtKB-UniRule"/>
</dbReference>
<dbReference type="AlphaFoldDB" id="A0A837II45"/>
<dbReference type="InterPro" id="IPR057264">
    <property type="entry name" value="Ribosomal_uL24_C"/>
</dbReference>
<sequence>MMKLKKGDNVIITTGKDKGKKGKILEVFPSANRVVVEGANISKLHEKSRTKGKAGQIVEKPMPINASNVMIVDPKSGARTRVGIKKIDGKNVRVTKKSGSELK</sequence>
<organism evidence="7 8">
    <name type="scientific">Candidatus Nomurabacteria bacterium GW2011_GWB1_44_12</name>
    <dbReference type="NCBI Taxonomy" id="1618748"/>
    <lineage>
        <taxon>Bacteria</taxon>
        <taxon>Candidatus Nomuraibacteriota</taxon>
    </lineage>
</organism>
<keyword evidence="5" id="KW-0694">RNA-binding</keyword>
<dbReference type="EMBL" id="LCHP01000004">
    <property type="protein sequence ID" value="KKT36854.1"/>
    <property type="molecule type" value="Genomic_DNA"/>
</dbReference>
<dbReference type="GO" id="GO:1990904">
    <property type="term" value="C:ribonucleoprotein complex"/>
    <property type="evidence" value="ECO:0007669"/>
    <property type="project" value="UniProtKB-KW"/>
</dbReference>
<comment type="subunit">
    <text evidence="5">Part of the 50S ribosomal subunit.</text>
</comment>
<evidence type="ECO:0000256" key="1">
    <source>
        <dbReference type="ARBA" id="ARBA00010618"/>
    </source>
</evidence>
<dbReference type="InterPro" id="IPR041988">
    <property type="entry name" value="Ribosomal_uL24_KOW"/>
</dbReference>
<dbReference type="PANTHER" id="PTHR12903">
    <property type="entry name" value="MITOCHONDRIAL RIBOSOMAL PROTEIN L24"/>
    <property type="match status" value="1"/>
</dbReference>
<dbReference type="GO" id="GO:0006412">
    <property type="term" value="P:translation"/>
    <property type="evidence" value="ECO:0007669"/>
    <property type="project" value="UniProtKB-UniRule"/>
</dbReference>
<reference evidence="7 8" key="1">
    <citation type="journal article" date="2015" name="Nature">
        <title>rRNA introns, odd ribosomes, and small enigmatic genomes across a large radiation of phyla.</title>
        <authorList>
            <person name="Brown C.T."/>
            <person name="Hug L.A."/>
            <person name="Thomas B.C."/>
            <person name="Sharon I."/>
            <person name="Castelle C.J."/>
            <person name="Singh A."/>
            <person name="Wilkins M.J."/>
            <person name="Williams K.H."/>
            <person name="Banfield J.F."/>
        </authorList>
    </citation>
    <scope>NUCLEOTIDE SEQUENCE [LARGE SCALE GENOMIC DNA]</scope>
</reference>
<dbReference type="Pfam" id="PF00467">
    <property type="entry name" value="KOW"/>
    <property type="match status" value="1"/>
</dbReference>
<evidence type="ECO:0000313" key="7">
    <source>
        <dbReference type="EMBL" id="KKT36854.1"/>
    </source>
</evidence>
<dbReference type="NCBIfam" id="TIGR01079">
    <property type="entry name" value="rplX_bact"/>
    <property type="match status" value="1"/>
</dbReference>
<dbReference type="SUPFAM" id="SSF50104">
    <property type="entry name" value="Translation proteins SH3-like domain"/>
    <property type="match status" value="1"/>
</dbReference>
<dbReference type="Gene3D" id="2.30.30.30">
    <property type="match status" value="1"/>
</dbReference>
<dbReference type="InterPro" id="IPR005824">
    <property type="entry name" value="KOW"/>
</dbReference>
<dbReference type="InterPro" id="IPR008991">
    <property type="entry name" value="Translation_prot_SH3-like_sf"/>
</dbReference>
<comment type="function">
    <text evidence="5">One of two assembly initiator proteins, it binds directly to the 5'-end of the 23S rRNA, where it nucleates assembly of the 50S subunit.</text>
</comment>
<evidence type="ECO:0000256" key="3">
    <source>
        <dbReference type="ARBA" id="ARBA00023274"/>
    </source>
</evidence>
<dbReference type="InterPro" id="IPR003256">
    <property type="entry name" value="Ribosomal_uL24"/>
</dbReference>
<dbReference type="Pfam" id="PF17136">
    <property type="entry name" value="ribosomal_L24"/>
    <property type="match status" value="1"/>
</dbReference>
<evidence type="ECO:0000256" key="5">
    <source>
        <dbReference type="HAMAP-Rule" id="MF_01326"/>
    </source>
</evidence>
<feature type="domain" description="KOW" evidence="6">
    <location>
        <begin position="3"/>
        <end position="30"/>
    </location>
</feature>
<dbReference type="InterPro" id="IPR014722">
    <property type="entry name" value="Rib_uL2_dom2"/>
</dbReference>
<proteinExistence type="inferred from homology"/>
<dbReference type="SMART" id="SM00739">
    <property type="entry name" value="KOW"/>
    <property type="match status" value="1"/>
</dbReference>
<comment type="caution">
    <text evidence="7">The sequence shown here is derived from an EMBL/GenBank/DDBJ whole genome shotgun (WGS) entry which is preliminary data.</text>
</comment>
<dbReference type="Proteomes" id="UP000033815">
    <property type="component" value="Unassembled WGS sequence"/>
</dbReference>
<evidence type="ECO:0000256" key="4">
    <source>
        <dbReference type="ARBA" id="ARBA00035206"/>
    </source>
</evidence>
<keyword evidence="3 5" id="KW-0687">Ribonucleoprotein</keyword>
<protein>
    <recommendedName>
        <fullName evidence="4 5">Large ribosomal subunit protein uL24</fullName>
    </recommendedName>
</protein>
<keyword evidence="2 5" id="KW-0689">Ribosomal protein</keyword>
<comment type="similarity">
    <text evidence="1 5">Belongs to the universal ribosomal protein uL24 family.</text>
</comment>
<evidence type="ECO:0000259" key="6">
    <source>
        <dbReference type="SMART" id="SM00739"/>
    </source>
</evidence>
<dbReference type="GO" id="GO:0005840">
    <property type="term" value="C:ribosome"/>
    <property type="evidence" value="ECO:0007669"/>
    <property type="project" value="UniProtKB-KW"/>
</dbReference>
<dbReference type="GO" id="GO:0003735">
    <property type="term" value="F:structural constituent of ribosome"/>
    <property type="evidence" value="ECO:0007669"/>
    <property type="project" value="InterPro"/>
</dbReference>
<gene>
    <name evidence="5" type="primary">rplX</name>
    <name evidence="7" type="ORF">UW25_C0004G0182</name>
</gene>
<evidence type="ECO:0000256" key="2">
    <source>
        <dbReference type="ARBA" id="ARBA00022980"/>
    </source>
</evidence>
<evidence type="ECO:0000313" key="8">
    <source>
        <dbReference type="Proteomes" id="UP000033815"/>
    </source>
</evidence>
<keyword evidence="5" id="KW-0699">rRNA-binding</keyword>
<dbReference type="HAMAP" id="MF_01326_B">
    <property type="entry name" value="Ribosomal_uL24_B"/>
    <property type="match status" value="1"/>
</dbReference>